<evidence type="ECO:0000256" key="4">
    <source>
        <dbReference type="ARBA" id="ARBA00022806"/>
    </source>
</evidence>
<comment type="catalytic activity">
    <reaction evidence="11">
        <text>ATP + H2O = ADP + phosphate + H(+)</text>
        <dbReference type="Rhea" id="RHEA:13065"/>
        <dbReference type="ChEBI" id="CHEBI:15377"/>
        <dbReference type="ChEBI" id="CHEBI:15378"/>
        <dbReference type="ChEBI" id="CHEBI:30616"/>
        <dbReference type="ChEBI" id="CHEBI:43474"/>
        <dbReference type="ChEBI" id="CHEBI:456216"/>
        <dbReference type="EC" id="5.6.2.4"/>
    </reaction>
</comment>
<feature type="domain" description="UvrD-like helicase ATP-binding" evidence="13">
    <location>
        <begin position="8"/>
        <end position="285"/>
    </location>
</feature>
<evidence type="ECO:0000256" key="7">
    <source>
        <dbReference type="ARBA" id="ARBA00023235"/>
    </source>
</evidence>
<evidence type="ECO:0000259" key="13">
    <source>
        <dbReference type="PROSITE" id="PS51198"/>
    </source>
</evidence>
<dbReference type="InterPro" id="IPR027417">
    <property type="entry name" value="P-loop_NTPase"/>
</dbReference>
<feature type="domain" description="UvrD-like helicase C-terminal" evidence="14">
    <location>
        <begin position="286"/>
        <end position="559"/>
    </location>
</feature>
<evidence type="ECO:0000256" key="9">
    <source>
        <dbReference type="ARBA" id="ARBA00034808"/>
    </source>
</evidence>
<dbReference type="InterPro" id="IPR000212">
    <property type="entry name" value="DNA_helicase_UvrD/REP"/>
</dbReference>
<dbReference type="InterPro" id="IPR014017">
    <property type="entry name" value="DNA_helicase_UvrD-like_C"/>
</dbReference>
<keyword evidence="4 12" id="KW-0347">Helicase</keyword>
<comment type="catalytic activity">
    <reaction evidence="8">
        <text>Couples ATP hydrolysis with the unwinding of duplex DNA by translocating in the 3'-5' direction.</text>
        <dbReference type="EC" id="5.6.2.4"/>
    </reaction>
</comment>
<dbReference type="Gene3D" id="3.40.50.300">
    <property type="entry name" value="P-loop containing nucleotide triphosphate hydrolases"/>
    <property type="match status" value="2"/>
</dbReference>
<dbReference type="PANTHER" id="PTHR11070">
    <property type="entry name" value="UVRD / RECB / PCRA DNA HELICASE FAMILY MEMBER"/>
    <property type="match status" value="1"/>
</dbReference>
<proteinExistence type="inferred from homology"/>
<evidence type="ECO:0000256" key="11">
    <source>
        <dbReference type="ARBA" id="ARBA00048988"/>
    </source>
</evidence>
<keyword evidence="7" id="KW-0413">Isomerase</keyword>
<dbReference type="Pfam" id="PF13361">
    <property type="entry name" value="UvrD_C"/>
    <property type="match status" value="1"/>
</dbReference>
<dbReference type="Pfam" id="PF00580">
    <property type="entry name" value="UvrD-helicase"/>
    <property type="match status" value="1"/>
</dbReference>
<keyword evidence="16" id="KW-1185">Reference proteome</keyword>
<dbReference type="Proteomes" id="UP000826775">
    <property type="component" value="Chromosome"/>
</dbReference>
<evidence type="ECO:0000313" key="15">
    <source>
        <dbReference type="EMBL" id="BCZ17789.1"/>
    </source>
</evidence>
<dbReference type="InterPro" id="IPR013986">
    <property type="entry name" value="DExx_box_DNA_helicase_dom_sf"/>
</dbReference>
<evidence type="ECO:0000256" key="8">
    <source>
        <dbReference type="ARBA" id="ARBA00034617"/>
    </source>
</evidence>
<dbReference type="InterPro" id="IPR014016">
    <property type="entry name" value="UvrD-like_ATP-bd"/>
</dbReference>
<dbReference type="PROSITE" id="PS51198">
    <property type="entry name" value="UVRD_HELICASE_ATP_BIND"/>
    <property type="match status" value="1"/>
</dbReference>
<name>A0ABM7SJB5_9HELI</name>
<dbReference type="CDD" id="cd17932">
    <property type="entry name" value="DEXQc_UvrD"/>
    <property type="match status" value="1"/>
</dbReference>
<evidence type="ECO:0000256" key="3">
    <source>
        <dbReference type="ARBA" id="ARBA00022801"/>
    </source>
</evidence>
<keyword evidence="3 12" id="KW-0378">Hydrolase</keyword>
<reference evidence="15 16" key="1">
    <citation type="submission" date="2021-07" db="EMBL/GenBank/DDBJ databases">
        <title>Novel Helicobacter sp. Isolated from a dog.</title>
        <authorList>
            <person name="Rimbara E."/>
            <person name="Suzuki M."/>
        </authorList>
    </citation>
    <scope>NUCLEOTIDE SEQUENCE [LARGE SCALE GENOMIC DNA]</scope>
    <source>
        <strain evidence="16">NHP19-003</strain>
    </source>
</reference>
<evidence type="ECO:0000259" key="14">
    <source>
        <dbReference type="PROSITE" id="PS51217"/>
    </source>
</evidence>
<comment type="similarity">
    <text evidence="1">Belongs to the helicase family. UvrD subfamily.</text>
</comment>
<accession>A0ABM7SJB5</accession>
<feature type="binding site" evidence="12">
    <location>
        <begin position="29"/>
        <end position="36"/>
    </location>
    <ligand>
        <name>ATP</name>
        <dbReference type="ChEBI" id="CHEBI:30616"/>
    </ligand>
</feature>
<evidence type="ECO:0000256" key="6">
    <source>
        <dbReference type="ARBA" id="ARBA00023125"/>
    </source>
</evidence>
<dbReference type="EMBL" id="AP024814">
    <property type="protein sequence ID" value="BCZ17789.1"/>
    <property type="molecule type" value="Genomic_DNA"/>
</dbReference>
<keyword evidence="6" id="KW-0238">DNA-binding</keyword>
<evidence type="ECO:0000256" key="10">
    <source>
        <dbReference type="ARBA" id="ARBA00034923"/>
    </source>
</evidence>
<evidence type="ECO:0000256" key="5">
    <source>
        <dbReference type="ARBA" id="ARBA00022840"/>
    </source>
</evidence>
<sequence length="680" mass="77225">MNLANLLIGLNPAQQEAVRHTKGPLLILAGAGSGKTKTLTTRLAYLIGYQGVPAEQTLTLTFTNKAAQEMRQRAMALLGKRPTFARPSLTTFHGFGYFFLKERMGLLGRGTDFSLKKPKELKKELKPLLLSCKNKNNPLEDAVFLNYLFKQFGQIKNHLIDLKNCRSDVQRAFRVYTQRLEQENWVDFDDLIFLPHLILEETPALARQMSAFYQYISVDEYQDTNPLQFKLLKQLCSTHENLCVVGDDDQSIYGFRGADINNILEFQDRFPKSKIIKLEQNYRSTPEILGYANRLIAHNQHRHEKTLISQKNHGVAKTLEDKHFCNTLEEHGFILKKIAECRAKDIPYEEIAILYRLNDLAKELEKTLRQANIPYTIVGQIGFFERAEIKDRLAYLRALANRHDDEALLRLFGKLEGLGKTSVEKIQIIAARHGYSIAQAHQAGLLKDLPSKARQSLQEFFALLDSLSIQAMQFKTPEQALELLANYAQIDNNTKIDAEGLECLGTFATMLVDSISESLEFKAHACLQDFLDQIALESIPLDSKNSKGVRCMTVHASKGLEFSVVFVVGFEEGFFPYINAENVEEERRLGYVAITRAKEELYLCSASERLYYGQIHTKLSPSCFIQEAKGLVQTLCVGDCVHHPHYGFGLIKHIQEKHLEVFFTHGLVCLLPNSVKKMGL</sequence>
<keyword evidence="5 12" id="KW-0067">ATP-binding</keyword>
<evidence type="ECO:0000256" key="2">
    <source>
        <dbReference type="ARBA" id="ARBA00022741"/>
    </source>
</evidence>
<dbReference type="Gene3D" id="1.10.10.160">
    <property type="match status" value="1"/>
</dbReference>
<gene>
    <name evidence="15" type="primary">uvrD</name>
    <name evidence="15" type="ORF">NHP190003_10710</name>
</gene>
<dbReference type="RefSeq" id="WP_221279085.1">
    <property type="nucleotide sequence ID" value="NZ_AP024814.1"/>
</dbReference>
<evidence type="ECO:0000313" key="16">
    <source>
        <dbReference type="Proteomes" id="UP000826775"/>
    </source>
</evidence>
<dbReference type="PANTHER" id="PTHR11070:SF2">
    <property type="entry name" value="ATP-DEPENDENT DNA HELICASE SRS2"/>
    <property type="match status" value="1"/>
</dbReference>
<organism evidence="15 16">
    <name type="scientific">Helicobacter gastrocanis</name>
    <dbReference type="NCBI Taxonomy" id="2849641"/>
    <lineage>
        <taxon>Bacteria</taxon>
        <taxon>Pseudomonadati</taxon>
        <taxon>Campylobacterota</taxon>
        <taxon>Epsilonproteobacteria</taxon>
        <taxon>Campylobacterales</taxon>
        <taxon>Helicobacteraceae</taxon>
        <taxon>Helicobacter</taxon>
    </lineage>
</organism>
<evidence type="ECO:0000256" key="1">
    <source>
        <dbReference type="ARBA" id="ARBA00009922"/>
    </source>
</evidence>
<dbReference type="GO" id="GO:0004386">
    <property type="term" value="F:helicase activity"/>
    <property type="evidence" value="ECO:0007669"/>
    <property type="project" value="UniProtKB-KW"/>
</dbReference>
<dbReference type="PROSITE" id="PS51217">
    <property type="entry name" value="UVRD_HELICASE_CTER"/>
    <property type="match status" value="1"/>
</dbReference>
<dbReference type="EC" id="5.6.2.4" evidence="9"/>
<protein>
    <recommendedName>
        <fullName evidence="9">DNA 3'-5' helicase</fullName>
        <ecNumber evidence="9">5.6.2.4</ecNumber>
    </recommendedName>
    <alternativeName>
        <fullName evidence="10">DNA 3'-5' helicase II</fullName>
    </alternativeName>
</protein>
<dbReference type="SUPFAM" id="SSF52540">
    <property type="entry name" value="P-loop containing nucleoside triphosphate hydrolases"/>
    <property type="match status" value="1"/>
</dbReference>
<dbReference type="Gene3D" id="1.10.486.10">
    <property type="entry name" value="PCRA, domain 4"/>
    <property type="match status" value="1"/>
</dbReference>
<keyword evidence="2 12" id="KW-0547">Nucleotide-binding</keyword>
<dbReference type="CDD" id="cd18807">
    <property type="entry name" value="SF1_C_UvrD"/>
    <property type="match status" value="1"/>
</dbReference>
<evidence type="ECO:0000256" key="12">
    <source>
        <dbReference type="PROSITE-ProRule" id="PRU00560"/>
    </source>
</evidence>